<evidence type="ECO:0000256" key="1">
    <source>
        <dbReference type="SAM" id="MobiDB-lite"/>
    </source>
</evidence>
<dbReference type="GO" id="GO:0005634">
    <property type="term" value="C:nucleus"/>
    <property type="evidence" value="ECO:0000318"/>
    <property type="project" value="GO_Central"/>
</dbReference>
<dbReference type="EnsemblMetazoa" id="XM_011679755">
    <property type="protein sequence ID" value="XP_011678057"/>
    <property type="gene ID" value="LOC585521"/>
</dbReference>
<feature type="domain" description="Arb2" evidence="2">
    <location>
        <begin position="76"/>
        <end position="326"/>
    </location>
</feature>
<reference evidence="4" key="1">
    <citation type="submission" date="2015-02" db="EMBL/GenBank/DDBJ databases">
        <title>Genome sequencing for Strongylocentrotus purpuratus.</title>
        <authorList>
            <person name="Murali S."/>
            <person name="Liu Y."/>
            <person name="Vee V."/>
            <person name="English A."/>
            <person name="Wang M."/>
            <person name="Skinner E."/>
            <person name="Han Y."/>
            <person name="Muzny D.M."/>
            <person name="Worley K.C."/>
            <person name="Gibbs R.A."/>
        </authorList>
    </citation>
    <scope>NUCLEOTIDE SEQUENCE</scope>
</reference>
<evidence type="ECO:0000313" key="3">
    <source>
        <dbReference type="EnsemblMetazoa" id="XP_011678058"/>
    </source>
</evidence>
<dbReference type="Proteomes" id="UP000007110">
    <property type="component" value="Unassembled WGS sequence"/>
</dbReference>
<dbReference type="GeneID" id="585521"/>
<dbReference type="Pfam" id="PF22749">
    <property type="entry name" value="Arb2"/>
    <property type="match status" value="1"/>
</dbReference>
<dbReference type="Gene3D" id="3.40.50.1820">
    <property type="entry name" value="alpha/beta hydrolase"/>
    <property type="match status" value="1"/>
</dbReference>
<dbReference type="EnsemblMetazoa" id="XM_011679756">
    <property type="protein sequence ID" value="XP_011678058"/>
    <property type="gene ID" value="LOC585521"/>
</dbReference>
<evidence type="ECO:0000313" key="4">
    <source>
        <dbReference type="Proteomes" id="UP000007110"/>
    </source>
</evidence>
<dbReference type="PANTHER" id="PTHR21357:SF4">
    <property type="entry name" value="FAM172 FAMILY PROTEIN HOMOLOG CG10038"/>
    <property type="match status" value="1"/>
</dbReference>
<dbReference type="RefSeq" id="XP_011678057.2">
    <property type="nucleotide sequence ID" value="XM_011679755.2"/>
</dbReference>
<feature type="region of interest" description="Disordered" evidence="1">
    <location>
        <begin position="373"/>
        <end position="458"/>
    </location>
</feature>
<dbReference type="AlphaFoldDB" id="A0A7M7HQD6"/>
<dbReference type="InParanoid" id="A0A7M7HQD6"/>
<dbReference type="KEGG" id="spu:585521"/>
<dbReference type="InterPro" id="IPR048263">
    <property type="entry name" value="Arb2"/>
</dbReference>
<protein>
    <recommendedName>
        <fullName evidence="2">Arb2 domain-containing protein</fullName>
    </recommendedName>
</protein>
<dbReference type="FunCoup" id="A0A7M7HQD6">
    <property type="interactions" value="1592"/>
</dbReference>
<accession>A0A7M7HQD6</accession>
<evidence type="ECO:0000259" key="2">
    <source>
        <dbReference type="Pfam" id="PF22749"/>
    </source>
</evidence>
<dbReference type="PANTHER" id="PTHR21357">
    <property type="entry name" value="FAM172 FAMILY PROTEIN HOMOLOG CG10038"/>
    <property type="match status" value="1"/>
</dbReference>
<dbReference type="RefSeq" id="XP_011678058.2">
    <property type="nucleotide sequence ID" value="XM_011679756.2"/>
</dbReference>
<sequence>MNICLQSASVRITFRIHDWLVIACCITSLHLISSVRCLPESQDTMSTRHNRMDRGNGEGPARKKSRTEQSLTSYQFPTTLEDFQYQFNEKGQLRHTVTGKPYEFEFKKGNPMYNQRRYEALGKILTQHIYKLLETETKLQRIDIPTDLQEDEPRSFVFASKNALVTRDKLLVLINGAGAVRAGQWARKLIVNDCLDSGTQLPYIRKALQEGYEVLVMNTNENRGLDSRGKSLTIRKSSSPYEHGVYVWDQFVASRPVRHVAIVAHSMGGSVTEHIASKREQSFLKKVFAIAFTDSIHHLGTPGISHNIKKFFAKNTVNWVSSIQPLDTPRPPKRTLDSKQVSAGTQVHAETSWTSFKSVFKFLKNKENELVMTKGQQGRTGQNPGVASIAHHEDLDDDEEDDDSTLELRKEYSDEGSQDKEDSQEERPKGRSVSGIDISSSDEDTEASFDFSRYSEEL</sequence>
<name>A0A7M7HQD6_STRPU</name>
<dbReference type="InterPro" id="IPR053858">
    <property type="entry name" value="Arb2_dom"/>
</dbReference>
<dbReference type="OMA" id="QWSQQAI"/>
<feature type="region of interest" description="Disordered" evidence="1">
    <location>
        <begin position="324"/>
        <end position="344"/>
    </location>
</feature>
<reference evidence="3" key="2">
    <citation type="submission" date="2021-01" db="UniProtKB">
        <authorList>
            <consortium name="EnsemblMetazoa"/>
        </authorList>
    </citation>
    <scope>IDENTIFICATION</scope>
</reference>
<dbReference type="OrthoDB" id="421951at2759"/>
<feature type="compositionally biased region" description="Polar residues" evidence="1">
    <location>
        <begin position="374"/>
        <end position="385"/>
    </location>
</feature>
<dbReference type="CTD" id="617002"/>
<feature type="compositionally biased region" description="Basic and acidic residues" evidence="1">
    <location>
        <begin position="406"/>
        <end position="429"/>
    </location>
</feature>
<keyword evidence="4" id="KW-1185">Reference proteome</keyword>
<dbReference type="SUPFAM" id="SSF53474">
    <property type="entry name" value="alpha/beta-Hydrolases"/>
    <property type="match status" value="1"/>
</dbReference>
<feature type="compositionally biased region" description="Acidic residues" evidence="1">
    <location>
        <begin position="395"/>
        <end position="405"/>
    </location>
</feature>
<dbReference type="GO" id="GO:0031048">
    <property type="term" value="P:regulatory ncRNA-mediated heterochromatin formation"/>
    <property type="evidence" value="ECO:0000318"/>
    <property type="project" value="GO_Central"/>
</dbReference>
<dbReference type="InterPro" id="IPR029058">
    <property type="entry name" value="AB_hydrolase_fold"/>
</dbReference>
<proteinExistence type="predicted"/>
<dbReference type="FunFam" id="3.40.50.1820:FF:000257">
    <property type="entry name" value="Uncharacterized protein, isoform A"/>
    <property type="match status" value="1"/>
</dbReference>
<feature type="region of interest" description="Disordered" evidence="1">
    <location>
        <begin position="43"/>
        <end position="70"/>
    </location>
</feature>
<organism evidence="3 4">
    <name type="scientific">Strongylocentrotus purpuratus</name>
    <name type="common">Purple sea urchin</name>
    <dbReference type="NCBI Taxonomy" id="7668"/>
    <lineage>
        <taxon>Eukaryota</taxon>
        <taxon>Metazoa</taxon>
        <taxon>Echinodermata</taxon>
        <taxon>Eleutherozoa</taxon>
        <taxon>Echinozoa</taxon>
        <taxon>Echinoidea</taxon>
        <taxon>Euechinoidea</taxon>
        <taxon>Echinacea</taxon>
        <taxon>Camarodonta</taxon>
        <taxon>Echinidea</taxon>
        <taxon>Strongylocentrotidae</taxon>
        <taxon>Strongylocentrotus</taxon>
    </lineage>
</organism>